<keyword evidence="6" id="KW-1185">Reference proteome</keyword>
<organism evidence="5 6">
    <name type="scientific">Kroppenstedtia eburnea</name>
    <dbReference type="NCBI Taxonomy" id="714067"/>
    <lineage>
        <taxon>Bacteria</taxon>
        <taxon>Bacillati</taxon>
        <taxon>Bacillota</taxon>
        <taxon>Bacilli</taxon>
        <taxon>Bacillales</taxon>
        <taxon>Thermoactinomycetaceae</taxon>
        <taxon>Kroppenstedtia</taxon>
    </lineage>
</organism>
<dbReference type="InterPro" id="IPR013785">
    <property type="entry name" value="Aldolase_TIM"/>
</dbReference>
<sequence length="536" mass="59623">MIRTGRTTRRGRFMDQTDVLVIVLIGIVVIVVLVPVVTLLWLYYRDINQTKHSVLRNFPVLGKMRYILEKMGPELRQYLFLNDNEGKPFTRRQFEDVVISAKYKHRMLGFGTERNYEEEGYYIRNSLFPKLEQEMRVDNEQKIQTKVYSIDDDSLFRRKEHREAAEVNPFYLPDEDAVILGESTCRHPFKIKGLIGQSAMSYGSLGDRAITALSTGLGLAGGTWMNTGEGGLSKYHLAGGTDIMLQIGPGLFGVRTPDGEFSWEAFQKKSEIEQVKAFEIKLAQGAKTRGGHLDGAKVTPEIAEIRGVEAYRSIDSPNRFKEFGDPISMLHFIEKLREVGGKPVGIKLVVGDVDLERLAVAMAETGMAPDFITVDGGEGGTGASYKELADAVGFPIHTALPIADDLLKKYGVRDRVKLIASGKLLSPDRIAVALAMGADLVNIARGFMMSVGCIRAMVCHTNRCPVGVATTDPSLQKALVVEEKSYRACNYLLSLREGLYNVAAAAGIDSPTKFERRHIVYKDRYGKVHELNTLFL</sequence>
<evidence type="ECO:0000256" key="1">
    <source>
        <dbReference type="ARBA" id="ARBA00009716"/>
    </source>
</evidence>
<dbReference type="CDD" id="cd02808">
    <property type="entry name" value="GltS_FMN"/>
    <property type="match status" value="1"/>
</dbReference>
<dbReference type="PIRSF" id="PIRSF500060">
    <property type="entry name" value="UCP500060"/>
    <property type="match status" value="1"/>
</dbReference>
<accession>A0A1N7MM17</accession>
<dbReference type="PIRSF" id="PIRSF006429">
    <property type="entry name" value="GOGAT_lg_2"/>
    <property type="match status" value="1"/>
</dbReference>
<feature type="domain" description="Glutamate synthase" evidence="4">
    <location>
        <begin position="134"/>
        <end position="508"/>
    </location>
</feature>
<keyword evidence="3" id="KW-0812">Transmembrane</keyword>
<dbReference type="Pfam" id="PF01645">
    <property type="entry name" value="Glu_synthase"/>
    <property type="match status" value="1"/>
</dbReference>
<dbReference type="GO" id="GO:0006537">
    <property type="term" value="P:glutamate biosynthetic process"/>
    <property type="evidence" value="ECO:0007669"/>
    <property type="project" value="InterPro"/>
</dbReference>
<evidence type="ECO:0000313" key="6">
    <source>
        <dbReference type="Proteomes" id="UP000186795"/>
    </source>
</evidence>
<reference evidence="6" key="1">
    <citation type="submission" date="2017-01" db="EMBL/GenBank/DDBJ databases">
        <authorList>
            <person name="Varghese N."/>
            <person name="Submissions S."/>
        </authorList>
    </citation>
    <scope>NUCLEOTIDE SEQUENCE [LARGE SCALE GENOMIC DNA]</scope>
    <source>
        <strain evidence="6">DSM 45196</strain>
    </source>
</reference>
<name>A0A1N7MM17_9BACL</name>
<dbReference type="PANTHER" id="PTHR43819:SF1">
    <property type="entry name" value="ARCHAEAL-TYPE GLUTAMATE SYNTHASE [NADPH]"/>
    <property type="match status" value="1"/>
</dbReference>
<evidence type="ECO:0000256" key="2">
    <source>
        <dbReference type="PIRNR" id="PIRNR006429"/>
    </source>
</evidence>
<dbReference type="InterPro" id="IPR002932">
    <property type="entry name" value="Glu_synthdom"/>
</dbReference>
<feature type="transmembrane region" description="Helical" evidence="3">
    <location>
        <begin position="20"/>
        <end position="44"/>
    </location>
</feature>
<evidence type="ECO:0000259" key="4">
    <source>
        <dbReference type="Pfam" id="PF01645"/>
    </source>
</evidence>
<dbReference type="EMBL" id="FTOD01000006">
    <property type="protein sequence ID" value="SIS87205.1"/>
    <property type="molecule type" value="Genomic_DNA"/>
</dbReference>
<proteinExistence type="inferred from homology"/>
<evidence type="ECO:0000313" key="5">
    <source>
        <dbReference type="EMBL" id="SIS87205.1"/>
    </source>
</evidence>
<dbReference type="SUPFAM" id="SSF51395">
    <property type="entry name" value="FMN-linked oxidoreductases"/>
    <property type="match status" value="1"/>
</dbReference>
<dbReference type="PANTHER" id="PTHR43819">
    <property type="entry name" value="ARCHAEAL-TYPE GLUTAMATE SYNTHASE [NADPH]"/>
    <property type="match status" value="1"/>
</dbReference>
<dbReference type="GO" id="GO:0015930">
    <property type="term" value="F:glutamate synthase activity"/>
    <property type="evidence" value="ECO:0007669"/>
    <property type="project" value="InterPro"/>
</dbReference>
<dbReference type="FunFam" id="3.20.20.70:FF:000156">
    <property type="entry name" value="Glutamate synthase domain protein"/>
    <property type="match status" value="1"/>
</dbReference>
<dbReference type="InterPro" id="IPR027283">
    <property type="entry name" value="YerD"/>
</dbReference>
<dbReference type="Proteomes" id="UP000186795">
    <property type="component" value="Unassembled WGS sequence"/>
</dbReference>
<gene>
    <name evidence="5" type="ORF">SAMN05421790_106194</name>
</gene>
<protein>
    <submittedName>
        <fullName evidence="5">Glutamate synthase domain-containing protein 2</fullName>
    </submittedName>
</protein>
<comment type="similarity">
    <text evidence="1 2">Belongs to the glutamate synthase family.</text>
</comment>
<keyword evidence="3" id="KW-1133">Transmembrane helix</keyword>
<dbReference type="InterPro" id="IPR024188">
    <property type="entry name" value="GltB"/>
</dbReference>
<keyword evidence="3" id="KW-0472">Membrane</keyword>
<evidence type="ECO:0000256" key="3">
    <source>
        <dbReference type="SAM" id="Phobius"/>
    </source>
</evidence>
<dbReference type="Gene3D" id="3.20.20.70">
    <property type="entry name" value="Aldolase class I"/>
    <property type="match status" value="1"/>
</dbReference>
<dbReference type="AlphaFoldDB" id="A0A1N7MM17"/>